<dbReference type="FunFam" id="3.30.430.20:FF:000009">
    <property type="entry name" value="Cysteine-rich receptor-like protein kinase 28"/>
    <property type="match status" value="1"/>
</dbReference>
<feature type="region of interest" description="Disordered" evidence="18">
    <location>
        <begin position="262"/>
        <end position="285"/>
    </location>
</feature>
<feature type="non-terminal residue" evidence="23">
    <location>
        <position position="549"/>
    </location>
</feature>
<dbReference type="GO" id="GO:0004674">
    <property type="term" value="F:protein serine/threonine kinase activity"/>
    <property type="evidence" value="ECO:0007669"/>
    <property type="project" value="UniProtKB-KW"/>
</dbReference>
<dbReference type="Proteomes" id="UP000029121">
    <property type="component" value="Unassembled WGS sequence"/>
</dbReference>
<evidence type="ECO:0000256" key="2">
    <source>
        <dbReference type="ARBA" id="ARBA00012513"/>
    </source>
</evidence>
<keyword evidence="5 19" id="KW-0812">Transmembrane</keyword>
<keyword evidence="3" id="KW-0723">Serine/threonine-protein kinase</keyword>
<dbReference type="PANTHER" id="PTHR27002:SF960">
    <property type="entry name" value="CYSTEINE-RICH RECEPTOR-LIKE PROTEIN KINASE 26"/>
    <property type="match status" value="1"/>
</dbReference>
<feature type="signal peptide" evidence="20">
    <location>
        <begin position="1"/>
        <end position="32"/>
    </location>
</feature>
<evidence type="ECO:0000256" key="14">
    <source>
        <dbReference type="ARBA" id="ARBA00023180"/>
    </source>
</evidence>
<dbReference type="Gene3D" id="1.10.510.10">
    <property type="entry name" value="Transferase(Phosphotransferase) domain 1"/>
    <property type="match status" value="1"/>
</dbReference>
<dbReference type="eggNOG" id="ENOG502QWDY">
    <property type="taxonomic scope" value="Eukaryota"/>
</dbReference>
<feature type="binding site" evidence="17">
    <location>
        <position position="381"/>
    </location>
    <ligand>
        <name>ATP</name>
        <dbReference type="ChEBI" id="CHEBI:30616"/>
    </ligand>
</feature>
<evidence type="ECO:0000256" key="20">
    <source>
        <dbReference type="SAM" id="SignalP"/>
    </source>
</evidence>
<gene>
    <name evidence="23" type="ORF">CARUB_v10007696mg</name>
</gene>
<keyword evidence="13" id="KW-0675">Receptor</keyword>
<dbReference type="CDD" id="cd12087">
    <property type="entry name" value="TM_EGFR-like"/>
    <property type="match status" value="1"/>
</dbReference>
<protein>
    <recommendedName>
        <fullName evidence="2">non-specific serine/threonine protein kinase</fullName>
        <ecNumber evidence="2">2.7.11.1</ecNumber>
    </recommendedName>
</protein>
<keyword evidence="9" id="KW-0418">Kinase</keyword>
<comment type="catalytic activity">
    <reaction evidence="15">
        <text>L-threonyl-[protein] + ATP = O-phospho-L-threonyl-[protein] + ADP + H(+)</text>
        <dbReference type="Rhea" id="RHEA:46608"/>
        <dbReference type="Rhea" id="RHEA-COMP:11060"/>
        <dbReference type="Rhea" id="RHEA-COMP:11605"/>
        <dbReference type="ChEBI" id="CHEBI:15378"/>
        <dbReference type="ChEBI" id="CHEBI:30013"/>
        <dbReference type="ChEBI" id="CHEBI:30616"/>
        <dbReference type="ChEBI" id="CHEBI:61977"/>
        <dbReference type="ChEBI" id="CHEBI:456216"/>
        <dbReference type="EC" id="2.7.11.1"/>
    </reaction>
</comment>
<dbReference type="PROSITE" id="PS50011">
    <property type="entry name" value="PROTEIN_KINASE_DOM"/>
    <property type="match status" value="1"/>
</dbReference>
<evidence type="ECO:0000256" key="1">
    <source>
        <dbReference type="ARBA" id="ARBA00004167"/>
    </source>
</evidence>
<evidence type="ECO:0000256" key="7">
    <source>
        <dbReference type="ARBA" id="ARBA00022737"/>
    </source>
</evidence>
<dbReference type="GO" id="GO:0005524">
    <property type="term" value="F:ATP binding"/>
    <property type="evidence" value="ECO:0007669"/>
    <property type="project" value="UniProtKB-UniRule"/>
</dbReference>
<feature type="domain" description="Gnk2-homologous" evidence="22">
    <location>
        <begin position="148"/>
        <end position="256"/>
    </location>
</feature>
<dbReference type="FunFam" id="3.30.200.20:FF:000162">
    <property type="entry name" value="Adenine nucleotide alpha hydrolase-like domain kinase"/>
    <property type="match status" value="1"/>
</dbReference>
<feature type="domain" description="Protein kinase" evidence="21">
    <location>
        <begin position="354"/>
        <end position="549"/>
    </location>
</feature>
<keyword evidence="10 17" id="KW-0067">ATP-binding</keyword>
<dbReference type="Pfam" id="PF00069">
    <property type="entry name" value="Pkinase"/>
    <property type="match status" value="1"/>
</dbReference>
<evidence type="ECO:0000256" key="15">
    <source>
        <dbReference type="ARBA" id="ARBA00047899"/>
    </source>
</evidence>
<keyword evidence="11 19" id="KW-1133">Transmembrane helix</keyword>
<dbReference type="InterPro" id="IPR008271">
    <property type="entry name" value="Ser/Thr_kinase_AS"/>
</dbReference>
<dbReference type="InterPro" id="IPR002902">
    <property type="entry name" value="GNK2"/>
</dbReference>
<keyword evidence="14" id="KW-0325">Glycoprotein</keyword>
<sequence length="549" mass="61664">MSYVMPKSFSTWQCLVLLSALLISSLLLSVQSQLENRFRYYSCQTVGGNFTVNSSYEVNLNSFISSLSSLPQNEDGFYNVSVGETDNEKVNSLMLCRGDVKPTDCIGCIIRAGQEIRERCPNEKEANIWYDLCMLRYSNHTLLNTMETSPGFYLASDFDFPGEKDAWDNMLKDLLEELMSRAASGGSRKKFAVSKKSGPSLQTLYGLMQCTPDISERDCIDCLTRNIGRIPIRCNTKMGCEQVSVSCGLRYHTSRFYDLTAEEPSRATPPAHLPSPPPPPSNERVREEKGFVIDDTKGVVFIVMIVIGGVVILIASCLVIVLILRKKKHNHQNEMRKDSLKFEFSAVRSATNNFSPKNELGEGGFGKVYKGVLNGQEVAVKRLSDNAQQGEIQFKNEVLSMANLSHRNLVRLVGFSVENNERALIYEYLPNRSLDNFIFDKVLGWSTRYGIIEGVARGILYLHQDCHAHIIHRDLKPGNVLLDKDMTPKISDFGLAKLFDESQISKQFTKNIMATEGYIAPEFRNEGQISFKTDVYSFGVLVLEILSGK</sequence>
<evidence type="ECO:0000256" key="13">
    <source>
        <dbReference type="ARBA" id="ARBA00023170"/>
    </source>
</evidence>
<keyword evidence="12 19" id="KW-0472">Membrane</keyword>
<comment type="catalytic activity">
    <reaction evidence="16">
        <text>L-seryl-[protein] + ATP = O-phospho-L-seryl-[protein] + ADP + H(+)</text>
        <dbReference type="Rhea" id="RHEA:17989"/>
        <dbReference type="Rhea" id="RHEA-COMP:9863"/>
        <dbReference type="Rhea" id="RHEA-COMP:11604"/>
        <dbReference type="ChEBI" id="CHEBI:15378"/>
        <dbReference type="ChEBI" id="CHEBI:29999"/>
        <dbReference type="ChEBI" id="CHEBI:30616"/>
        <dbReference type="ChEBI" id="CHEBI:83421"/>
        <dbReference type="ChEBI" id="CHEBI:456216"/>
        <dbReference type="EC" id="2.7.11.1"/>
    </reaction>
</comment>
<evidence type="ECO:0000259" key="22">
    <source>
        <dbReference type="PROSITE" id="PS51473"/>
    </source>
</evidence>
<evidence type="ECO:0000313" key="24">
    <source>
        <dbReference type="Proteomes" id="UP000029121"/>
    </source>
</evidence>
<dbReference type="Pfam" id="PF01657">
    <property type="entry name" value="Stress-antifung"/>
    <property type="match status" value="2"/>
</dbReference>
<dbReference type="PROSITE" id="PS51473">
    <property type="entry name" value="GNK2"/>
    <property type="match status" value="2"/>
</dbReference>
<keyword evidence="6 20" id="KW-0732">Signal</keyword>
<dbReference type="GO" id="GO:0005886">
    <property type="term" value="C:plasma membrane"/>
    <property type="evidence" value="ECO:0007669"/>
    <property type="project" value="TreeGrafter"/>
</dbReference>
<keyword evidence="7" id="KW-0677">Repeat</keyword>
<feature type="domain" description="Gnk2-homologous" evidence="22">
    <location>
        <begin position="38"/>
        <end position="142"/>
    </location>
</feature>
<evidence type="ECO:0000256" key="9">
    <source>
        <dbReference type="ARBA" id="ARBA00022777"/>
    </source>
</evidence>
<dbReference type="FunFam" id="3.30.430.20:FF:000002">
    <property type="entry name" value="Cysteine-rich receptor-like protein kinase 10"/>
    <property type="match status" value="1"/>
</dbReference>
<keyword evidence="4" id="KW-0808">Transferase</keyword>
<evidence type="ECO:0000256" key="19">
    <source>
        <dbReference type="SAM" id="Phobius"/>
    </source>
</evidence>
<comment type="subcellular location">
    <subcellularLocation>
        <location evidence="1">Membrane</location>
        <topology evidence="1">Single-pass membrane protein</topology>
    </subcellularLocation>
</comment>
<accession>R0GQ93</accession>
<dbReference type="EC" id="2.7.11.1" evidence="2"/>
<proteinExistence type="predicted"/>
<dbReference type="Gene3D" id="3.30.430.20">
    <property type="entry name" value="Gnk2 domain, C-X8-C-X2-C motif"/>
    <property type="match status" value="2"/>
</dbReference>
<keyword evidence="8 17" id="KW-0547">Nucleotide-binding</keyword>
<evidence type="ECO:0000256" key="18">
    <source>
        <dbReference type="SAM" id="MobiDB-lite"/>
    </source>
</evidence>
<evidence type="ECO:0000256" key="4">
    <source>
        <dbReference type="ARBA" id="ARBA00022679"/>
    </source>
</evidence>
<dbReference type="InterPro" id="IPR038408">
    <property type="entry name" value="GNK2_sf"/>
</dbReference>
<dbReference type="SMART" id="SM00220">
    <property type="entry name" value="S_TKc"/>
    <property type="match status" value="1"/>
</dbReference>
<evidence type="ECO:0000256" key="10">
    <source>
        <dbReference type="ARBA" id="ARBA00022840"/>
    </source>
</evidence>
<dbReference type="SUPFAM" id="SSF56112">
    <property type="entry name" value="Protein kinase-like (PK-like)"/>
    <property type="match status" value="1"/>
</dbReference>
<feature type="compositionally biased region" description="Pro residues" evidence="18">
    <location>
        <begin position="271"/>
        <end position="281"/>
    </location>
</feature>
<name>R0GQ93_9BRAS</name>
<evidence type="ECO:0000256" key="17">
    <source>
        <dbReference type="PROSITE-ProRule" id="PRU10141"/>
    </source>
</evidence>
<dbReference type="InterPro" id="IPR000719">
    <property type="entry name" value="Prot_kinase_dom"/>
</dbReference>
<keyword evidence="24" id="KW-1185">Reference proteome</keyword>
<evidence type="ECO:0000259" key="21">
    <source>
        <dbReference type="PROSITE" id="PS50011"/>
    </source>
</evidence>
<evidence type="ECO:0000256" key="12">
    <source>
        <dbReference type="ARBA" id="ARBA00023136"/>
    </source>
</evidence>
<dbReference type="PANTHER" id="PTHR27002">
    <property type="entry name" value="RECEPTOR-LIKE SERINE/THREONINE-PROTEIN KINASE SD1-8"/>
    <property type="match status" value="1"/>
</dbReference>
<dbReference type="InterPro" id="IPR011009">
    <property type="entry name" value="Kinase-like_dom_sf"/>
</dbReference>
<dbReference type="PROSITE" id="PS00107">
    <property type="entry name" value="PROTEIN_KINASE_ATP"/>
    <property type="match status" value="1"/>
</dbReference>
<evidence type="ECO:0000256" key="6">
    <source>
        <dbReference type="ARBA" id="ARBA00022729"/>
    </source>
</evidence>
<dbReference type="PROSITE" id="PS00108">
    <property type="entry name" value="PROTEIN_KINASE_ST"/>
    <property type="match status" value="1"/>
</dbReference>
<reference evidence="24" key="1">
    <citation type="journal article" date="2013" name="Nat. Genet.">
        <title>The Capsella rubella genome and the genomic consequences of rapid mating system evolution.</title>
        <authorList>
            <person name="Slotte T."/>
            <person name="Hazzouri K.M."/>
            <person name="Agren J.A."/>
            <person name="Koenig D."/>
            <person name="Maumus F."/>
            <person name="Guo Y.L."/>
            <person name="Steige K."/>
            <person name="Platts A.E."/>
            <person name="Escobar J.S."/>
            <person name="Newman L.K."/>
            <person name="Wang W."/>
            <person name="Mandakova T."/>
            <person name="Vello E."/>
            <person name="Smith L.M."/>
            <person name="Henz S.R."/>
            <person name="Steffen J."/>
            <person name="Takuno S."/>
            <person name="Brandvain Y."/>
            <person name="Coop G."/>
            <person name="Andolfatto P."/>
            <person name="Hu T.T."/>
            <person name="Blanchette M."/>
            <person name="Clark R.M."/>
            <person name="Quesneville H."/>
            <person name="Nordborg M."/>
            <person name="Gaut B.S."/>
            <person name="Lysak M.A."/>
            <person name="Jenkins J."/>
            <person name="Grimwood J."/>
            <person name="Chapman J."/>
            <person name="Prochnik S."/>
            <person name="Shu S."/>
            <person name="Rokhsar D."/>
            <person name="Schmutz J."/>
            <person name="Weigel D."/>
            <person name="Wright S.I."/>
        </authorList>
    </citation>
    <scope>NUCLEOTIDE SEQUENCE [LARGE SCALE GENOMIC DNA]</scope>
    <source>
        <strain evidence="24">cv. Monte Gargano</strain>
    </source>
</reference>
<dbReference type="Gene3D" id="3.30.200.20">
    <property type="entry name" value="Phosphorylase Kinase, domain 1"/>
    <property type="match status" value="1"/>
</dbReference>
<feature type="chain" id="PRO_5004342690" description="non-specific serine/threonine protein kinase" evidence="20">
    <location>
        <begin position="33"/>
        <end position="549"/>
    </location>
</feature>
<feature type="transmembrane region" description="Helical" evidence="19">
    <location>
        <begin position="299"/>
        <end position="324"/>
    </location>
</feature>
<dbReference type="CDD" id="cd23509">
    <property type="entry name" value="Gnk2-like"/>
    <property type="match status" value="2"/>
</dbReference>
<evidence type="ECO:0000313" key="23">
    <source>
        <dbReference type="EMBL" id="EOA19039.1"/>
    </source>
</evidence>
<evidence type="ECO:0000256" key="8">
    <source>
        <dbReference type="ARBA" id="ARBA00022741"/>
    </source>
</evidence>
<organism evidence="23 24">
    <name type="scientific">Capsella rubella</name>
    <dbReference type="NCBI Taxonomy" id="81985"/>
    <lineage>
        <taxon>Eukaryota</taxon>
        <taxon>Viridiplantae</taxon>
        <taxon>Streptophyta</taxon>
        <taxon>Embryophyta</taxon>
        <taxon>Tracheophyta</taxon>
        <taxon>Spermatophyta</taxon>
        <taxon>Magnoliopsida</taxon>
        <taxon>eudicotyledons</taxon>
        <taxon>Gunneridae</taxon>
        <taxon>Pentapetalae</taxon>
        <taxon>rosids</taxon>
        <taxon>malvids</taxon>
        <taxon>Brassicales</taxon>
        <taxon>Brassicaceae</taxon>
        <taxon>Camelineae</taxon>
        <taxon>Capsella</taxon>
    </lineage>
</organism>
<dbReference type="FunFam" id="1.10.510.10:FF:001023">
    <property type="entry name" value="Os07g0541700 protein"/>
    <property type="match status" value="1"/>
</dbReference>
<evidence type="ECO:0000256" key="16">
    <source>
        <dbReference type="ARBA" id="ARBA00048679"/>
    </source>
</evidence>
<evidence type="ECO:0000256" key="11">
    <source>
        <dbReference type="ARBA" id="ARBA00022989"/>
    </source>
</evidence>
<dbReference type="EMBL" id="KB870811">
    <property type="protein sequence ID" value="EOA19039.1"/>
    <property type="molecule type" value="Genomic_DNA"/>
</dbReference>
<evidence type="ECO:0000256" key="5">
    <source>
        <dbReference type="ARBA" id="ARBA00022692"/>
    </source>
</evidence>
<evidence type="ECO:0000256" key="3">
    <source>
        <dbReference type="ARBA" id="ARBA00022527"/>
    </source>
</evidence>
<dbReference type="InterPro" id="IPR017441">
    <property type="entry name" value="Protein_kinase_ATP_BS"/>
</dbReference>
<dbReference type="AlphaFoldDB" id="R0GQ93"/>